<proteinExistence type="predicted"/>
<dbReference type="Proteomes" id="UP000245956">
    <property type="component" value="Unassembled WGS sequence"/>
</dbReference>
<name>A0A2U3EP41_PURLI</name>
<dbReference type="AlphaFoldDB" id="A0A2U3EP41"/>
<evidence type="ECO:0000313" key="3">
    <source>
        <dbReference type="Proteomes" id="UP000245956"/>
    </source>
</evidence>
<evidence type="ECO:0000313" key="4">
    <source>
        <dbReference type="Proteomes" id="UP001287286"/>
    </source>
</evidence>
<organism evidence="2 3">
    <name type="scientific">Purpureocillium lilacinum</name>
    <name type="common">Paecilomyces lilacinus</name>
    <dbReference type="NCBI Taxonomy" id="33203"/>
    <lineage>
        <taxon>Eukaryota</taxon>
        <taxon>Fungi</taxon>
        <taxon>Dikarya</taxon>
        <taxon>Ascomycota</taxon>
        <taxon>Pezizomycotina</taxon>
        <taxon>Sordariomycetes</taxon>
        <taxon>Hypocreomycetidae</taxon>
        <taxon>Hypocreales</taxon>
        <taxon>Ophiocordycipitaceae</taxon>
        <taxon>Purpureocillium</taxon>
    </lineage>
</organism>
<keyword evidence="4" id="KW-1185">Reference proteome</keyword>
<reference evidence="1 4" key="4">
    <citation type="journal article" date="2024" name="Microbiol. Resour. Announc.">
        <title>Genome annotations for the ascomycete fungi Trichoderma harzianum, Trichoderma aggressivum, and Purpureocillium lilacinum.</title>
        <authorList>
            <person name="Beijen E.P.W."/>
            <person name="Ohm R.A."/>
        </authorList>
    </citation>
    <scope>NUCLEOTIDE SEQUENCE [LARGE SCALE GENOMIC DNA]</scope>
    <source>
        <strain evidence="1 4">CBS 150709</strain>
    </source>
</reference>
<reference evidence="2" key="1">
    <citation type="submission" date="2015-05" db="EMBL/GenBank/DDBJ databases">
        <authorList>
            <person name="Wang D.B."/>
            <person name="Wang M."/>
        </authorList>
    </citation>
    <scope>NUCLEOTIDE SEQUENCE</scope>
    <source>
        <strain evidence="2">36-1</strain>
    </source>
</reference>
<gene>
    <name evidence="2" type="ORF">PCL_03457</name>
    <name evidence="1" type="ORF">Purlil1_4984</name>
</gene>
<sequence length="178" mass="19336">MNSSHTPTLPDGFPQKAATAAKLRPAAAPQLGEQLAEAFSSRRFDAESHQGARNGGVVAEYLIARQPRDIHFTSRFSAMRSPATYSANILAAADKIGSPSRCGRKAGSTYVIRKARTRTDYYRAATSREGASNRAFDDPSAEGDFGRILSLTSDKVLRRRHDTLEIPGPCLHMAWTGV</sequence>
<protein>
    <submittedName>
        <fullName evidence="2">Uncharacterized protein</fullName>
    </submittedName>
</protein>
<comment type="caution">
    <text evidence="2">The sequence shown here is derived from an EMBL/GenBank/DDBJ whole genome shotgun (WGS) entry which is preliminary data.</text>
</comment>
<evidence type="ECO:0000313" key="2">
    <source>
        <dbReference type="EMBL" id="PWI76263.1"/>
    </source>
</evidence>
<reference evidence="1" key="3">
    <citation type="submission" date="2023-11" db="EMBL/GenBank/DDBJ databases">
        <authorList>
            <person name="Beijen E."/>
            <person name="Ohm R.A."/>
        </authorList>
    </citation>
    <scope>NUCLEOTIDE SEQUENCE</scope>
    <source>
        <strain evidence="1">CBS 150709</strain>
    </source>
</reference>
<dbReference type="Proteomes" id="UP001287286">
    <property type="component" value="Unassembled WGS sequence"/>
</dbReference>
<accession>A0A2U3EP41</accession>
<dbReference type="EMBL" id="JAWRVI010000014">
    <property type="protein sequence ID" value="KAK4090848.1"/>
    <property type="molecule type" value="Genomic_DNA"/>
</dbReference>
<dbReference type="EMBL" id="LCWV01000001">
    <property type="protein sequence ID" value="PWI76263.1"/>
    <property type="molecule type" value="Genomic_DNA"/>
</dbReference>
<evidence type="ECO:0000313" key="1">
    <source>
        <dbReference type="EMBL" id="KAK4090848.1"/>
    </source>
</evidence>
<reference evidence="2 3" key="2">
    <citation type="journal article" date="2016" name="Front. Microbiol.">
        <title>Genome and transcriptome sequences reveal the specific parasitism of the nematophagous Purpureocillium lilacinum 36-1.</title>
        <authorList>
            <person name="Xie J."/>
            <person name="Li S."/>
            <person name="Mo C."/>
            <person name="Xiao X."/>
            <person name="Peng D."/>
            <person name="Wang G."/>
            <person name="Xiao Y."/>
        </authorList>
    </citation>
    <scope>NUCLEOTIDE SEQUENCE [LARGE SCALE GENOMIC DNA]</scope>
    <source>
        <strain evidence="2 3">36-1</strain>
    </source>
</reference>